<dbReference type="EMBL" id="MK689364">
    <property type="protein sequence ID" value="QBZ70853.1"/>
    <property type="molecule type" value="Genomic_DNA"/>
</dbReference>
<proteinExistence type="predicted"/>
<name>A0A4D6DWY8_9CAUD</name>
<dbReference type="Proteomes" id="UP000297195">
    <property type="component" value="Segment"/>
</dbReference>
<organism evidence="1 2">
    <name type="scientific">Edwardsiella phage pEt-SU</name>
    <dbReference type="NCBI Taxonomy" id="2562142"/>
    <lineage>
        <taxon>Viruses</taxon>
        <taxon>Duplodnaviria</taxon>
        <taxon>Heunggongvirae</taxon>
        <taxon>Uroviricota</taxon>
        <taxon>Caudoviricetes</taxon>
        <taxon>Chimalliviridae</taxon>
        <taxon>Petsuvirus</taxon>
        <taxon>Petsuvirus pEtSU</taxon>
    </lineage>
</organism>
<reference evidence="1 2" key="1">
    <citation type="submission" date="2019-03" db="EMBL/GenBank/DDBJ databases">
        <authorList>
            <person name="Kim S.G."/>
            <person name="Park S.C."/>
        </authorList>
    </citation>
    <scope>NUCLEOTIDE SEQUENCE [LARGE SCALE GENOMIC DNA]</scope>
</reference>
<evidence type="ECO:0000313" key="2">
    <source>
        <dbReference type="Proteomes" id="UP000297195"/>
    </source>
</evidence>
<protein>
    <submittedName>
        <fullName evidence="1">Uncharacterized protein</fullName>
    </submittedName>
</protein>
<evidence type="ECO:0000313" key="1">
    <source>
        <dbReference type="EMBL" id="QBZ70853.1"/>
    </source>
</evidence>
<keyword evidence="2" id="KW-1185">Reference proteome</keyword>
<accession>A0A4D6DWY8</accession>
<sequence length="109" mass="12673">MSKGWSDGEWTYIPVTFTRPIIDTGKTEPLCYILEKLPNHRVANPNTLRMHFLNWIANNNLQVGFGYEFLPDFPRLCLPMVTYLHSLNLIAGFDINDYGFVTYDKDLLE</sequence>
<gene>
    <name evidence="1" type="ORF">pETSU_272</name>
</gene>